<sequence>MFFSIVFFLQLCTGVLSQSVFSPPEFTDTSCAGSNQWTTWFDSNDPSATLGEFEVTTHIQQIFPSFMCPVPIEGKIRY</sequence>
<accession>A0A820TI14</accession>
<dbReference type="AlphaFoldDB" id="A0A820TI14"/>
<evidence type="ECO:0000313" key="3">
    <source>
        <dbReference type="Proteomes" id="UP000663881"/>
    </source>
</evidence>
<gene>
    <name evidence="2" type="ORF">OKA104_LOCUS55162</name>
</gene>
<feature type="signal peptide" evidence="1">
    <location>
        <begin position="1"/>
        <end position="17"/>
    </location>
</feature>
<name>A0A820TI14_9BILA</name>
<protein>
    <submittedName>
        <fullName evidence="2">Uncharacterized protein</fullName>
    </submittedName>
</protein>
<evidence type="ECO:0000256" key="1">
    <source>
        <dbReference type="SAM" id="SignalP"/>
    </source>
</evidence>
<reference evidence="2" key="1">
    <citation type="submission" date="2021-02" db="EMBL/GenBank/DDBJ databases">
        <authorList>
            <person name="Nowell W R."/>
        </authorList>
    </citation>
    <scope>NUCLEOTIDE SEQUENCE</scope>
</reference>
<organism evidence="2 3">
    <name type="scientific">Adineta steineri</name>
    <dbReference type="NCBI Taxonomy" id="433720"/>
    <lineage>
        <taxon>Eukaryota</taxon>
        <taxon>Metazoa</taxon>
        <taxon>Spiralia</taxon>
        <taxon>Gnathifera</taxon>
        <taxon>Rotifera</taxon>
        <taxon>Eurotatoria</taxon>
        <taxon>Bdelloidea</taxon>
        <taxon>Adinetida</taxon>
        <taxon>Adinetidae</taxon>
        <taxon>Adineta</taxon>
    </lineage>
</organism>
<dbReference type="Proteomes" id="UP000663881">
    <property type="component" value="Unassembled WGS sequence"/>
</dbReference>
<keyword evidence="1" id="KW-0732">Signal</keyword>
<proteinExistence type="predicted"/>
<evidence type="ECO:0000313" key="2">
    <source>
        <dbReference type="EMBL" id="CAF4469782.1"/>
    </source>
</evidence>
<dbReference type="EMBL" id="CAJOAY010038391">
    <property type="protein sequence ID" value="CAF4469782.1"/>
    <property type="molecule type" value="Genomic_DNA"/>
</dbReference>
<comment type="caution">
    <text evidence="2">The sequence shown here is derived from an EMBL/GenBank/DDBJ whole genome shotgun (WGS) entry which is preliminary data.</text>
</comment>
<feature type="chain" id="PRO_5032657804" evidence="1">
    <location>
        <begin position="18"/>
        <end position="78"/>
    </location>
</feature>